<organism evidence="2 3">
    <name type="scientific">Vitis vinifera</name>
    <name type="common">Grape</name>
    <dbReference type="NCBI Taxonomy" id="29760"/>
    <lineage>
        <taxon>Eukaryota</taxon>
        <taxon>Viridiplantae</taxon>
        <taxon>Streptophyta</taxon>
        <taxon>Embryophyta</taxon>
        <taxon>Tracheophyta</taxon>
        <taxon>Spermatophyta</taxon>
        <taxon>Magnoliopsida</taxon>
        <taxon>eudicotyledons</taxon>
        <taxon>Gunneridae</taxon>
        <taxon>Pentapetalae</taxon>
        <taxon>rosids</taxon>
        <taxon>Vitales</taxon>
        <taxon>Vitaceae</taxon>
        <taxon>Viteae</taxon>
        <taxon>Vitis</taxon>
    </lineage>
</organism>
<name>A0A438DMD6_VITVI</name>
<reference evidence="2 3" key="1">
    <citation type="journal article" date="2018" name="PLoS Genet.">
        <title>Population sequencing reveals clonal diversity and ancestral inbreeding in the grapevine cultivar Chardonnay.</title>
        <authorList>
            <person name="Roach M.J."/>
            <person name="Johnson D.L."/>
            <person name="Bohlmann J."/>
            <person name="van Vuuren H.J."/>
            <person name="Jones S.J."/>
            <person name="Pretorius I.S."/>
            <person name="Schmidt S.A."/>
            <person name="Borneman A.R."/>
        </authorList>
    </citation>
    <scope>NUCLEOTIDE SEQUENCE [LARGE SCALE GENOMIC DNA]</scope>
    <source>
        <strain evidence="3">cv. Chardonnay</strain>
        <tissue evidence="2">Leaf</tissue>
    </source>
</reference>
<evidence type="ECO:0000256" key="1">
    <source>
        <dbReference type="SAM" id="MobiDB-lite"/>
    </source>
</evidence>
<proteinExistence type="predicted"/>
<accession>A0A438DMD6</accession>
<feature type="region of interest" description="Disordered" evidence="1">
    <location>
        <begin position="122"/>
        <end position="143"/>
    </location>
</feature>
<comment type="caution">
    <text evidence="2">The sequence shown here is derived from an EMBL/GenBank/DDBJ whole genome shotgun (WGS) entry which is preliminary data.</text>
</comment>
<gene>
    <name evidence="2" type="ORF">CK203_072880</name>
</gene>
<feature type="compositionally biased region" description="Polar residues" evidence="1">
    <location>
        <begin position="44"/>
        <end position="64"/>
    </location>
</feature>
<feature type="compositionally biased region" description="Basic and acidic residues" evidence="1">
    <location>
        <begin position="1"/>
        <end position="22"/>
    </location>
</feature>
<dbReference type="Proteomes" id="UP000288805">
    <property type="component" value="Unassembled WGS sequence"/>
</dbReference>
<feature type="region of interest" description="Disordered" evidence="1">
    <location>
        <begin position="1"/>
        <end position="30"/>
    </location>
</feature>
<evidence type="ECO:0000313" key="3">
    <source>
        <dbReference type="Proteomes" id="UP000288805"/>
    </source>
</evidence>
<evidence type="ECO:0000313" key="2">
    <source>
        <dbReference type="EMBL" id="RVW36617.1"/>
    </source>
</evidence>
<protein>
    <submittedName>
        <fullName evidence="2">Uncharacterized protein</fullName>
    </submittedName>
</protein>
<feature type="compositionally biased region" description="Polar residues" evidence="1">
    <location>
        <begin position="71"/>
        <end position="84"/>
    </location>
</feature>
<feature type="region of interest" description="Disordered" evidence="1">
    <location>
        <begin position="42"/>
        <end position="91"/>
    </location>
</feature>
<sequence>MGSKGYFDRCENMERHQQESERQVQALPREARRLREENVVLRIQVSSSGPSRSRQPKSQQTNSKQNEEVSFPQNAKFPSSSQEVQLEEKVPPTCPTLLDESFDFTSILTKRRHDKKLQLSNAMRARLGPQTPGMEGRPRVATA</sequence>
<dbReference type="AlphaFoldDB" id="A0A438DMD6"/>
<dbReference type="EMBL" id="QGNW01001568">
    <property type="protein sequence ID" value="RVW36617.1"/>
    <property type="molecule type" value="Genomic_DNA"/>
</dbReference>